<keyword evidence="4" id="KW-0378">Hydrolase</keyword>
<dbReference type="Gene3D" id="1.10.101.10">
    <property type="entry name" value="PGBD-like superfamily/PGBD"/>
    <property type="match status" value="1"/>
</dbReference>
<dbReference type="AlphaFoldDB" id="F6EEK1"/>
<comment type="catalytic activity">
    <reaction evidence="1">
        <text>Hydrolyzes the link between N-acetylmuramoyl residues and L-amino acid residues in certain cell-wall glycopeptides.</text>
        <dbReference type="EC" id="3.5.1.28"/>
    </reaction>
</comment>
<dbReference type="GO" id="GO:0008745">
    <property type="term" value="F:N-acetylmuramoyl-L-alanine amidase activity"/>
    <property type="evidence" value="ECO:0007669"/>
    <property type="project" value="UniProtKB-EC"/>
</dbReference>
<evidence type="ECO:0000256" key="4">
    <source>
        <dbReference type="ARBA" id="ARBA00022801"/>
    </source>
</evidence>
<dbReference type="SMART" id="SM00644">
    <property type="entry name" value="Ami_2"/>
    <property type="match status" value="1"/>
</dbReference>
<dbReference type="Proteomes" id="UP000009235">
    <property type="component" value="Chromosome"/>
</dbReference>
<dbReference type="Pfam" id="PF01510">
    <property type="entry name" value="Amidase_2"/>
    <property type="match status" value="1"/>
</dbReference>
<protein>
    <recommendedName>
        <fullName evidence="3">N-acetylmuramoyl-L-alanine amidase</fullName>
        <ecNumber evidence="3">3.5.1.28</ecNumber>
    </recommendedName>
</protein>
<evidence type="ECO:0000256" key="6">
    <source>
        <dbReference type="SAM" id="MobiDB-lite"/>
    </source>
</evidence>
<evidence type="ECO:0000256" key="2">
    <source>
        <dbReference type="ARBA" id="ARBA00007553"/>
    </source>
</evidence>
<feature type="region of interest" description="Disordered" evidence="6">
    <location>
        <begin position="325"/>
        <end position="352"/>
    </location>
</feature>
<evidence type="ECO:0000313" key="8">
    <source>
        <dbReference type="EMBL" id="AEF39698.1"/>
    </source>
</evidence>
<proteinExistence type="inferred from homology"/>
<dbReference type="SUPFAM" id="SSF55846">
    <property type="entry name" value="N-acetylmuramoyl-L-alanine amidase-like"/>
    <property type="match status" value="1"/>
</dbReference>
<dbReference type="InterPro" id="IPR002502">
    <property type="entry name" value="Amidase_domain"/>
</dbReference>
<dbReference type="InterPro" id="IPR051206">
    <property type="entry name" value="NAMLAA_amidase_2"/>
</dbReference>
<keyword evidence="9" id="KW-1185">Reference proteome</keyword>
<evidence type="ECO:0000256" key="5">
    <source>
        <dbReference type="ARBA" id="ARBA00023316"/>
    </source>
</evidence>
<dbReference type="EC" id="3.5.1.28" evidence="3"/>
<reference evidence="8 9" key="1">
    <citation type="journal article" date="2011" name="J. Bacteriol.">
        <title>Complete genome sequence of Amycolicicoccus subflavus DQS3-9A1T, an actinomycete isolated from crude oil-polluted soil.</title>
        <authorList>
            <person name="Cai M."/>
            <person name="Chen W.M."/>
            <person name="Nie Y."/>
            <person name="Chi C.Q."/>
            <person name="Wang Y.N."/>
            <person name="Tang Y.Q."/>
            <person name="Li G.Y."/>
            <person name="Wu X.L."/>
        </authorList>
    </citation>
    <scope>NUCLEOTIDE SEQUENCE [LARGE SCALE GENOMIC DNA]</scope>
    <source>
        <strain evidence="9">DSM 45089 / DQS3-9A1</strain>
    </source>
</reference>
<dbReference type="Gene3D" id="3.40.80.10">
    <property type="entry name" value="Peptidoglycan recognition protein-like"/>
    <property type="match status" value="1"/>
</dbReference>
<dbReference type="GO" id="GO:0071555">
    <property type="term" value="P:cell wall organization"/>
    <property type="evidence" value="ECO:0007669"/>
    <property type="project" value="UniProtKB-KW"/>
</dbReference>
<dbReference type="eggNOG" id="COG3409">
    <property type="taxonomic scope" value="Bacteria"/>
</dbReference>
<dbReference type="SUPFAM" id="SSF47090">
    <property type="entry name" value="PGBD-like"/>
    <property type="match status" value="1"/>
</dbReference>
<organism evidence="8 9">
    <name type="scientific">Hoyosella subflava (strain DSM 45089 / JCM 17490 / NBRC 109087 / DQS3-9A1)</name>
    <name type="common">Amycolicicoccus subflavus</name>
    <dbReference type="NCBI Taxonomy" id="443218"/>
    <lineage>
        <taxon>Bacteria</taxon>
        <taxon>Bacillati</taxon>
        <taxon>Actinomycetota</taxon>
        <taxon>Actinomycetes</taxon>
        <taxon>Mycobacteriales</taxon>
        <taxon>Hoyosellaceae</taxon>
        <taxon>Hoyosella</taxon>
    </lineage>
</organism>
<dbReference type="KEGG" id="asd:AS9A_1246"/>
<dbReference type="InterPro" id="IPR036366">
    <property type="entry name" value="PGBDSf"/>
</dbReference>
<dbReference type="STRING" id="443218.AS9A_1246"/>
<dbReference type="eggNOG" id="COG3023">
    <property type="taxonomic scope" value="Bacteria"/>
</dbReference>
<dbReference type="RefSeq" id="WP_013806047.1">
    <property type="nucleotide sequence ID" value="NC_015564.1"/>
</dbReference>
<keyword evidence="5" id="KW-0961">Cell wall biogenesis/degradation</keyword>
<name>F6EEK1_HOYSD</name>
<sequence>MDTFRAARVRKLSEFTGIMHMHWDGQCRREALVAWIGNLWWLADALREEGLRVVEQPDWRQRGHGEYRDIRGVMCHHTAGGGPNDWQVVLNGRPDLPGPLSNLVLERDGTYRVIASGVCWHAGRGSWPGWPTDNANWHVIGIEAVSRGIPDAQGRYDWTPEQLDAYVRGCAVLVRRAGFPVRNVVGHKEYSSEGKIDPAGIDMDDFRAQVQQVVNRMNAPRNPDDYPLPEGYYFGPLEGPVQSVSGLHPSERPEWREALKHWQRAQQIPDTGAWDAATAAAARALQARNGWNPDGLIGPGTWAAGLRGPAVPPTDEPILEEVAPEIPEGPAEPDTEEPAPTEPQPPVTTPRTVLREVLQWIRDRLPVGR</sequence>
<evidence type="ECO:0000256" key="1">
    <source>
        <dbReference type="ARBA" id="ARBA00001561"/>
    </source>
</evidence>
<dbReference type="HOGENOM" id="CLU_063819_0_0_11"/>
<accession>F6EEK1</accession>
<evidence type="ECO:0000313" key="9">
    <source>
        <dbReference type="Proteomes" id="UP000009235"/>
    </source>
</evidence>
<dbReference type="InterPro" id="IPR036365">
    <property type="entry name" value="PGBD-like_sf"/>
</dbReference>
<dbReference type="GO" id="GO:0009254">
    <property type="term" value="P:peptidoglycan turnover"/>
    <property type="evidence" value="ECO:0007669"/>
    <property type="project" value="TreeGrafter"/>
</dbReference>
<dbReference type="InterPro" id="IPR036505">
    <property type="entry name" value="Amidase/PGRP_sf"/>
</dbReference>
<feature type="domain" description="N-acetylmuramoyl-L-alanine amidase" evidence="7">
    <location>
        <begin position="58"/>
        <end position="199"/>
    </location>
</feature>
<comment type="similarity">
    <text evidence="2">Belongs to the N-acetylmuramoyl-L-alanine amidase 2 family.</text>
</comment>
<evidence type="ECO:0000259" key="7">
    <source>
        <dbReference type="SMART" id="SM00644"/>
    </source>
</evidence>
<gene>
    <name evidence="8" type="ordered locus">AS9A_1246</name>
</gene>
<dbReference type="EMBL" id="CP002786">
    <property type="protein sequence ID" value="AEF39698.1"/>
    <property type="molecule type" value="Genomic_DNA"/>
</dbReference>
<dbReference type="PANTHER" id="PTHR30417:SF1">
    <property type="entry name" value="N-ACETYLMURAMOYL-L-ALANINE AMIDASE AMID"/>
    <property type="match status" value="1"/>
</dbReference>
<evidence type="ECO:0000256" key="3">
    <source>
        <dbReference type="ARBA" id="ARBA00011901"/>
    </source>
</evidence>
<dbReference type="GO" id="GO:0009253">
    <property type="term" value="P:peptidoglycan catabolic process"/>
    <property type="evidence" value="ECO:0007669"/>
    <property type="project" value="InterPro"/>
</dbReference>
<dbReference type="PANTHER" id="PTHR30417">
    <property type="entry name" value="N-ACETYLMURAMOYL-L-ALANINE AMIDASE AMID"/>
    <property type="match status" value="1"/>
</dbReference>